<keyword evidence="1" id="KW-1133">Transmembrane helix</keyword>
<dbReference type="HOGENOM" id="CLU_632384_0_0_1"/>
<reference evidence="3" key="1">
    <citation type="journal article" date="2006" name="PLoS Biol.">
        <title>Macronuclear genome sequence of the ciliate Tetrahymena thermophila, a model eukaryote.</title>
        <authorList>
            <person name="Eisen J.A."/>
            <person name="Coyne R.S."/>
            <person name="Wu M."/>
            <person name="Wu D."/>
            <person name="Thiagarajan M."/>
            <person name="Wortman J.R."/>
            <person name="Badger J.H."/>
            <person name="Ren Q."/>
            <person name="Amedeo P."/>
            <person name="Jones K.M."/>
            <person name="Tallon L.J."/>
            <person name="Delcher A.L."/>
            <person name="Salzberg S.L."/>
            <person name="Silva J.C."/>
            <person name="Haas B.J."/>
            <person name="Majoros W.H."/>
            <person name="Farzad M."/>
            <person name="Carlton J.M."/>
            <person name="Smith R.K. Jr."/>
            <person name="Garg J."/>
            <person name="Pearlman R.E."/>
            <person name="Karrer K.M."/>
            <person name="Sun L."/>
            <person name="Manning G."/>
            <person name="Elde N.C."/>
            <person name="Turkewitz A.P."/>
            <person name="Asai D.J."/>
            <person name="Wilkes D.E."/>
            <person name="Wang Y."/>
            <person name="Cai H."/>
            <person name="Collins K."/>
            <person name="Stewart B.A."/>
            <person name="Lee S.R."/>
            <person name="Wilamowska K."/>
            <person name="Weinberg Z."/>
            <person name="Ruzzo W.L."/>
            <person name="Wloga D."/>
            <person name="Gaertig J."/>
            <person name="Frankel J."/>
            <person name="Tsao C.-C."/>
            <person name="Gorovsky M.A."/>
            <person name="Keeling P.J."/>
            <person name="Waller R.F."/>
            <person name="Patron N.J."/>
            <person name="Cherry J.M."/>
            <person name="Stover N.A."/>
            <person name="Krieger C.J."/>
            <person name="del Toro C."/>
            <person name="Ryder H.F."/>
            <person name="Williamson S.C."/>
            <person name="Barbeau R.A."/>
            <person name="Hamilton E.P."/>
            <person name="Orias E."/>
        </authorList>
    </citation>
    <scope>NUCLEOTIDE SEQUENCE [LARGE SCALE GENOMIC DNA]</scope>
    <source>
        <strain evidence="3">SB210</strain>
    </source>
</reference>
<keyword evidence="3" id="KW-1185">Reference proteome</keyword>
<evidence type="ECO:0000313" key="2">
    <source>
        <dbReference type="EMBL" id="EAR93324.2"/>
    </source>
</evidence>
<evidence type="ECO:0000313" key="3">
    <source>
        <dbReference type="Proteomes" id="UP000009168"/>
    </source>
</evidence>
<dbReference type="EMBL" id="GG662726">
    <property type="protein sequence ID" value="EAR93324.2"/>
    <property type="molecule type" value="Genomic_DNA"/>
</dbReference>
<feature type="transmembrane region" description="Helical" evidence="1">
    <location>
        <begin position="59"/>
        <end position="84"/>
    </location>
</feature>
<dbReference type="KEGG" id="tet:TTHERM_00748940"/>
<proteinExistence type="predicted"/>
<name>Q239T4_TETTS</name>
<dbReference type="Proteomes" id="UP000009168">
    <property type="component" value="Unassembled WGS sequence"/>
</dbReference>
<gene>
    <name evidence="2" type="ORF">TTHERM_00748940</name>
</gene>
<dbReference type="InParanoid" id="Q239T4"/>
<keyword evidence="1 2" id="KW-0812">Transmembrane</keyword>
<dbReference type="GeneID" id="7841558"/>
<keyword evidence="1" id="KW-0472">Membrane</keyword>
<dbReference type="AlphaFoldDB" id="Q239T4"/>
<dbReference type="RefSeq" id="XP_001013569.2">
    <property type="nucleotide sequence ID" value="XM_001013569.2"/>
</dbReference>
<sequence>MKIIILPQQNFQLTKHIKDIFFASQARKKHMYGITNNNCKNNIYFYPQSKLKSQRQSKIIYLFLVLFKQIYFILTLPSSFLLLLRKILLKIKQQTFFLFQTRQQQFFSLINLNYSQFKEKMSTQFPSRIILILKLQIIISILQAIKLKQQECIKTEFLKIITIQILFLMIKYQNALFQYRILIQHKSSKIQIQFIQNKFKLSQQMESHQSTYKIIKVMSIYKLQVLTYKKQSNTLLNIKIDNLWFLHIIFRIVLYFSQMILFKAQVYRSFSLLTLIQIFKTIQIQISILIRIQIPNKLFFRILQQVFNVLVIIKQYFQTFKILFFKILKYLSKTLENVQVTSTKQTLYSFLIIYHKFQFTTQKY</sequence>
<organism evidence="2 3">
    <name type="scientific">Tetrahymena thermophila (strain SB210)</name>
    <dbReference type="NCBI Taxonomy" id="312017"/>
    <lineage>
        <taxon>Eukaryota</taxon>
        <taxon>Sar</taxon>
        <taxon>Alveolata</taxon>
        <taxon>Ciliophora</taxon>
        <taxon>Intramacronucleata</taxon>
        <taxon>Oligohymenophorea</taxon>
        <taxon>Hymenostomatida</taxon>
        <taxon>Tetrahymenina</taxon>
        <taxon>Tetrahymenidae</taxon>
        <taxon>Tetrahymena</taxon>
    </lineage>
</organism>
<accession>Q239T4</accession>
<evidence type="ECO:0000256" key="1">
    <source>
        <dbReference type="SAM" id="Phobius"/>
    </source>
</evidence>
<protein>
    <submittedName>
        <fullName evidence="2">Transmembrane protein, putative</fullName>
    </submittedName>
</protein>